<accession>X0ZVI8</accession>
<sequence>MLILKIFKINNIKNYQFQLLFFFVLKIKFDFILDSLKTSYIIHNEIPENILLKIFANLAGE</sequence>
<evidence type="ECO:0000313" key="1">
    <source>
        <dbReference type="EMBL" id="GAG73464.1"/>
    </source>
</evidence>
<dbReference type="AlphaFoldDB" id="X0ZVI8"/>
<name>X0ZVI8_9ZZZZ</name>
<proteinExistence type="predicted"/>
<comment type="caution">
    <text evidence="1">The sequence shown here is derived from an EMBL/GenBank/DDBJ whole genome shotgun (WGS) entry which is preliminary data.</text>
</comment>
<protein>
    <submittedName>
        <fullName evidence="1">Uncharacterized protein</fullName>
    </submittedName>
</protein>
<gene>
    <name evidence="1" type="ORF">S01H4_02513</name>
</gene>
<organism evidence="1">
    <name type="scientific">marine sediment metagenome</name>
    <dbReference type="NCBI Taxonomy" id="412755"/>
    <lineage>
        <taxon>unclassified sequences</taxon>
        <taxon>metagenomes</taxon>
        <taxon>ecological metagenomes</taxon>
    </lineage>
</organism>
<dbReference type="EMBL" id="BART01000552">
    <property type="protein sequence ID" value="GAG73464.1"/>
    <property type="molecule type" value="Genomic_DNA"/>
</dbReference>
<reference evidence="1" key="1">
    <citation type="journal article" date="2014" name="Front. Microbiol.">
        <title>High frequency of phylogenetically diverse reductive dehalogenase-homologous genes in deep subseafloor sedimentary metagenomes.</title>
        <authorList>
            <person name="Kawai M."/>
            <person name="Futagami T."/>
            <person name="Toyoda A."/>
            <person name="Takaki Y."/>
            <person name="Nishi S."/>
            <person name="Hori S."/>
            <person name="Arai W."/>
            <person name="Tsubouchi T."/>
            <person name="Morono Y."/>
            <person name="Uchiyama I."/>
            <person name="Ito T."/>
            <person name="Fujiyama A."/>
            <person name="Inagaki F."/>
            <person name="Takami H."/>
        </authorList>
    </citation>
    <scope>NUCLEOTIDE SEQUENCE</scope>
    <source>
        <strain evidence="1">Expedition CK06-06</strain>
    </source>
</reference>